<feature type="binding site" description="axial binding residue" evidence="8">
    <location>
        <position position="435"/>
    </location>
    <ligand>
        <name>heme</name>
        <dbReference type="ChEBI" id="CHEBI:30413"/>
    </ligand>
    <ligandPart>
        <name>Fe</name>
        <dbReference type="ChEBI" id="CHEBI:18248"/>
    </ligandPart>
</feature>
<keyword evidence="3 8" id="KW-0349">Heme</keyword>
<organism evidence="10 11">
    <name type="scientific">Glarea lozoyensis (strain ATCC 74030 / MF5533)</name>
    <dbReference type="NCBI Taxonomy" id="1104152"/>
    <lineage>
        <taxon>Eukaryota</taxon>
        <taxon>Fungi</taxon>
        <taxon>Dikarya</taxon>
        <taxon>Ascomycota</taxon>
        <taxon>Pezizomycotina</taxon>
        <taxon>Leotiomycetes</taxon>
        <taxon>Helotiales</taxon>
        <taxon>Helotiaceae</taxon>
        <taxon>Glarea</taxon>
    </lineage>
</organism>
<dbReference type="InterPro" id="IPR036396">
    <property type="entry name" value="Cyt_P450_sf"/>
</dbReference>
<keyword evidence="11" id="KW-1185">Reference proteome</keyword>
<name>H0EV95_GLAL7</name>
<dbReference type="InterPro" id="IPR047146">
    <property type="entry name" value="Cyt_P450_E_CYP52_fungi"/>
</dbReference>
<evidence type="ECO:0000256" key="8">
    <source>
        <dbReference type="PIRSR" id="PIRSR602401-1"/>
    </source>
</evidence>
<evidence type="ECO:0000256" key="6">
    <source>
        <dbReference type="ARBA" id="ARBA00023004"/>
    </source>
</evidence>
<gene>
    <name evidence="10" type="ORF">M7I_6690</name>
</gene>
<evidence type="ECO:0000313" key="10">
    <source>
        <dbReference type="EMBL" id="EHK97537.1"/>
    </source>
</evidence>
<dbReference type="InterPro" id="IPR001128">
    <property type="entry name" value="Cyt_P450"/>
</dbReference>
<evidence type="ECO:0000256" key="7">
    <source>
        <dbReference type="ARBA" id="ARBA00023033"/>
    </source>
</evidence>
<dbReference type="GO" id="GO:0004497">
    <property type="term" value="F:monooxygenase activity"/>
    <property type="evidence" value="ECO:0007669"/>
    <property type="project" value="UniProtKB-KW"/>
</dbReference>
<dbReference type="AlphaFoldDB" id="H0EV95"/>
<dbReference type="GO" id="GO:0020037">
    <property type="term" value="F:heme binding"/>
    <property type="evidence" value="ECO:0007669"/>
    <property type="project" value="InterPro"/>
</dbReference>
<comment type="caution">
    <text evidence="10">The sequence shown here is derived from an EMBL/GenBank/DDBJ whole genome shotgun (WGS) entry which is preliminary data.</text>
</comment>
<dbReference type="PRINTS" id="PR00463">
    <property type="entry name" value="EP450I"/>
</dbReference>
<dbReference type="Gene3D" id="1.10.630.10">
    <property type="entry name" value="Cytochrome P450"/>
    <property type="match status" value="1"/>
</dbReference>
<dbReference type="HOGENOM" id="CLU_001570_27_0_1"/>
<evidence type="ECO:0000256" key="4">
    <source>
        <dbReference type="ARBA" id="ARBA00022723"/>
    </source>
</evidence>
<keyword evidence="6 8" id="KW-0408">Iron</keyword>
<evidence type="ECO:0000256" key="2">
    <source>
        <dbReference type="ARBA" id="ARBA00010617"/>
    </source>
</evidence>
<dbReference type="PROSITE" id="PS00086">
    <property type="entry name" value="CYTOCHROME_P450"/>
    <property type="match status" value="1"/>
</dbReference>
<accession>H0EV95</accession>
<dbReference type="InterPro" id="IPR002401">
    <property type="entry name" value="Cyt_P450_E_grp-I"/>
</dbReference>
<proteinExistence type="inferred from homology"/>
<evidence type="ECO:0000256" key="3">
    <source>
        <dbReference type="ARBA" id="ARBA00022617"/>
    </source>
</evidence>
<evidence type="ECO:0000313" key="11">
    <source>
        <dbReference type="Proteomes" id="UP000005446"/>
    </source>
</evidence>
<evidence type="ECO:0000256" key="9">
    <source>
        <dbReference type="RuleBase" id="RU000461"/>
    </source>
</evidence>
<dbReference type="PRINTS" id="PR00385">
    <property type="entry name" value="P450"/>
</dbReference>
<evidence type="ECO:0000256" key="1">
    <source>
        <dbReference type="ARBA" id="ARBA00001971"/>
    </source>
</evidence>
<sequence length="458" mass="52095">MGLDKVSDLDLFVVIYYNVSYYLDLYRNAQKAKALGCKPMHRVANRLPFGLDQINIEKSAFDKHKYPYMLEETWAERAPVTTSEMFALGAWQTRTVDPVNIQAILAGQFADFDLGKFRQQATAPFLGQGIFTQDGAAWKHSREMLRPQFSGAQVRDLTSVEFHVQRLLDVLPRMSSVDDWSKEIDLQPLLFALSLDTSTEFLLGKSADSQLENVQTEKEVVKAKGFATAIDEATKGTSARFMYGPFSPTIDGIVSEALVKAQNKMLLDDRKPEEKRSRYVFLEELIKDTQDPIELRFQILNILIAGRDTTASSVSWAIFELVRQPQIYQRLRKIILHEFGTYSQCKPERDITFAKMKAFNTRVANKDTTLPRGGGLDGSGKVFIPKGRPVMYAVWVLHRNEALWGKDAQQFRPERWDGRKMGWDYVPFNGGPRICLGQQFAMTEIANGVKVKLHEAEK</sequence>
<comment type="similarity">
    <text evidence="2 9">Belongs to the cytochrome P450 family.</text>
</comment>
<dbReference type="EMBL" id="AGUE01000189">
    <property type="protein sequence ID" value="EHK97537.1"/>
    <property type="molecule type" value="Genomic_DNA"/>
</dbReference>
<dbReference type="SUPFAM" id="SSF48264">
    <property type="entry name" value="Cytochrome P450"/>
    <property type="match status" value="1"/>
</dbReference>
<dbReference type="Pfam" id="PF00067">
    <property type="entry name" value="p450"/>
    <property type="match status" value="2"/>
</dbReference>
<evidence type="ECO:0000256" key="5">
    <source>
        <dbReference type="ARBA" id="ARBA00023002"/>
    </source>
</evidence>
<dbReference type="Proteomes" id="UP000005446">
    <property type="component" value="Unassembled WGS sequence"/>
</dbReference>
<dbReference type="GO" id="GO:0016705">
    <property type="term" value="F:oxidoreductase activity, acting on paired donors, with incorporation or reduction of molecular oxygen"/>
    <property type="evidence" value="ECO:0007669"/>
    <property type="project" value="InterPro"/>
</dbReference>
<dbReference type="OrthoDB" id="1470350at2759"/>
<dbReference type="GO" id="GO:0005506">
    <property type="term" value="F:iron ion binding"/>
    <property type="evidence" value="ECO:0007669"/>
    <property type="project" value="InterPro"/>
</dbReference>
<dbReference type="PANTHER" id="PTHR24287">
    <property type="entry name" value="P450, PUTATIVE (EUROFUNG)-RELATED"/>
    <property type="match status" value="1"/>
</dbReference>
<keyword evidence="4 8" id="KW-0479">Metal-binding</keyword>
<comment type="cofactor">
    <cofactor evidence="1 8">
        <name>heme</name>
        <dbReference type="ChEBI" id="CHEBI:30413"/>
    </cofactor>
</comment>
<dbReference type="InterPro" id="IPR017972">
    <property type="entry name" value="Cyt_P450_CS"/>
</dbReference>
<reference evidence="10 11" key="1">
    <citation type="journal article" date="2012" name="Eukaryot. Cell">
        <title>Genome sequence of the fungus Glarea lozoyensis: the first genome sequence of a species from the Helotiaceae family.</title>
        <authorList>
            <person name="Youssar L."/>
            <person name="Gruening B.A."/>
            <person name="Erxleben A."/>
            <person name="Guenther S."/>
            <person name="Huettel W."/>
        </authorList>
    </citation>
    <scope>NUCLEOTIDE SEQUENCE [LARGE SCALE GENOMIC DNA]</scope>
    <source>
        <strain evidence="11">ATCC 74030 / MF5533</strain>
    </source>
</reference>
<protein>
    <submittedName>
        <fullName evidence="10">Putative Cytochrome 52A4</fullName>
    </submittedName>
</protein>
<dbReference type="InParanoid" id="H0EV95"/>
<keyword evidence="7 9" id="KW-0503">Monooxygenase</keyword>
<keyword evidence="5 9" id="KW-0560">Oxidoreductase</keyword>
<dbReference type="CDD" id="cd11063">
    <property type="entry name" value="CYP52"/>
    <property type="match status" value="1"/>
</dbReference>
<dbReference type="PANTHER" id="PTHR24287:SF1">
    <property type="entry name" value="P450, PUTATIVE (EUROFUNG)-RELATED"/>
    <property type="match status" value="1"/>
</dbReference>